<proteinExistence type="predicted"/>
<dbReference type="AlphaFoldDB" id="C6SD00"/>
<protein>
    <submittedName>
        <fullName evidence="1">Uncharacterized protein</fullName>
    </submittedName>
</protein>
<gene>
    <name evidence="1" type="ORF">NME_1169</name>
</gene>
<organism evidence="1">
    <name type="scientific">Neisseria meningitidis alpha153</name>
    <dbReference type="NCBI Taxonomy" id="663926"/>
    <lineage>
        <taxon>Bacteria</taxon>
        <taxon>Pseudomonadati</taxon>
        <taxon>Pseudomonadota</taxon>
        <taxon>Betaproteobacteria</taxon>
        <taxon>Neisseriales</taxon>
        <taxon>Neisseriaceae</taxon>
        <taxon>Neisseria</taxon>
    </lineage>
</organism>
<evidence type="ECO:0000313" key="1">
    <source>
        <dbReference type="EMBL" id="CBA06549.1"/>
    </source>
</evidence>
<dbReference type="EMBL" id="AM889137">
    <property type="protein sequence ID" value="CBA06549.1"/>
    <property type="molecule type" value="Genomic_DNA"/>
</dbReference>
<accession>C6SD00</accession>
<reference evidence="1" key="1">
    <citation type="journal article" date="2008" name="Proc. Natl. Acad. Sci. U.S.A.">
        <title>Whole-genome comparison of disease and carriage strains provides insights into virulence evolution in Neisseria meningitidis.</title>
        <authorList>
            <person name="Schoen C."/>
            <person name="Blom J."/>
            <person name="Claus H."/>
            <person name="Schramm-Glueck A."/>
            <person name="Brandt P."/>
            <person name="Mueller T."/>
            <person name="Goesmann A."/>
            <person name="Joseph B."/>
            <person name="Konietzny S."/>
            <person name="Kurzai O."/>
            <person name="Schmitt C."/>
            <person name="Friedrich T."/>
            <person name="Linke B."/>
            <person name="Vogel U."/>
            <person name="Frosch M."/>
        </authorList>
    </citation>
    <scope>NUCLEOTIDE SEQUENCE</scope>
    <source>
        <strain evidence="1">Alpha153</strain>
    </source>
</reference>
<name>C6SD00_NEIME</name>
<sequence>MFGFSYTAACRFLQHSSAQICHLKALDGIFHDNSRPIK</sequence>